<reference evidence="9 10" key="1">
    <citation type="submission" date="2019-03" db="EMBL/GenBank/DDBJ databases">
        <title>Genome sequence of Sphingomonas sp. 17J27-24.</title>
        <authorList>
            <person name="Kim M."/>
            <person name="Maeng S."/>
            <person name="Sathiyaraj S."/>
        </authorList>
    </citation>
    <scope>NUCLEOTIDE SEQUENCE [LARGE SCALE GENOMIC DNA]</scope>
    <source>
        <strain evidence="9 10">17J27-24</strain>
    </source>
</reference>
<keyword evidence="9" id="KW-0675">Receptor</keyword>
<comment type="subcellular location">
    <subcellularLocation>
        <location evidence="1 4">Cell outer membrane</location>
    </subcellularLocation>
</comment>
<dbReference type="Gene3D" id="2.40.170.20">
    <property type="entry name" value="TonB-dependent receptor, beta-barrel domain"/>
    <property type="match status" value="1"/>
</dbReference>
<keyword evidence="10" id="KW-1185">Reference proteome</keyword>
<dbReference type="SUPFAM" id="SSF56935">
    <property type="entry name" value="Porins"/>
    <property type="match status" value="1"/>
</dbReference>
<dbReference type="EMBL" id="SPDV01000004">
    <property type="protein sequence ID" value="TFI59688.1"/>
    <property type="molecule type" value="Genomic_DNA"/>
</dbReference>
<keyword evidence="3" id="KW-0998">Cell outer membrane</keyword>
<dbReference type="Pfam" id="PF07715">
    <property type="entry name" value="Plug"/>
    <property type="match status" value="1"/>
</dbReference>
<evidence type="ECO:0000313" key="10">
    <source>
        <dbReference type="Proteomes" id="UP000298213"/>
    </source>
</evidence>
<feature type="signal peptide" evidence="6">
    <location>
        <begin position="1"/>
        <end position="24"/>
    </location>
</feature>
<evidence type="ECO:0000256" key="3">
    <source>
        <dbReference type="ARBA" id="ARBA00023237"/>
    </source>
</evidence>
<dbReference type="InterPro" id="IPR037066">
    <property type="entry name" value="Plug_dom_sf"/>
</dbReference>
<dbReference type="InterPro" id="IPR010104">
    <property type="entry name" value="TonB_rcpt_bac"/>
</dbReference>
<keyword evidence="2 4" id="KW-0472">Membrane</keyword>
<name>A0A4Y8ZUJ3_9SPHN</name>
<dbReference type="OrthoDB" id="5476657at2"/>
<dbReference type="RefSeq" id="WP_135083759.1">
    <property type="nucleotide sequence ID" value="NZ_SPDV01000004.1"/>
</dbReference>
<evidence type="ECO:0000256" key="2">
    <source>
        <dbReference type="ARBA" id="ARBA00023136"/>
    </source>
</evidence>
<organism evidence="9 10">
    <name type="scientific">Sphingomonas parva</name>
    <dbReference type="NCBI Taxonomy" id="2555898"/>
    <lineage>
        <taxon>Bacteria</taxon>
        <taxon>Pseudomonadati</taxon>
        <taxon>Pseudomonadota</taxon>
        <taxon>Alphaproteobacteria</taxon>
        <taxon>Sphingomonadales</taxon>
        <taxon>Sphingomonadaceae</taxon>
        <taxon>Sphingomonas</taxon>
    </lineage>
</organism>
<evidence type="ECO:0000256" key="1">
    <source>
        <dbReference type="ARBA" id="ARBA00004442"/>
    </source>
</evidence>
<gene>
    <name evidence="9" type="ORF">E2493_03485</name>
</gene>
<evidence type="ECO:0000259" key="7">
    <source>
        <dbReference type="Pfam" id="PF00593"/>
    </source>
</evidence>
<protein>
    <submittedName>
        <fullName evidence="9">TonB-dependent receptor</fullName>
    </submittedName>
</protein>
<feature type="chain" id="PRO_5021493307" evidence="6">
    <location>
        <begin position="25"/>
        <end position="931"/>
    </location>
</feature>
<feature type="compositionally biased region" description="Polar residues" evidence="5">
    <location>
        <begin position="29"/>
        <end position="38"/>
    </location>
</feature>
<evidence type="ECO:0000259" key="8">
    <source>
        <dbReference type="Pfam" id="PF07715"/>
    </source>
</evidence>
<dbReference type="InterPro" id="IPR012910">
    <property type="entry name" value="Plug_dom"/>
</dbReference>
<keyword evidence="4" id="KW-0798">TonB box</keyword>
<sequence>MRLKSCALCSTSLIILAFSAPAVAAQAGQTDPNVQAQESPADPAGSPQTDDAVDAATAGQDDETIVVTGLRRSLQSAQNIKRNSEQIVDAIVAEDIGKLPDVAVSDTAARSPGVQVERSGGEASRVLVRGLDRFNYTTTYNGREIFTAETRSVALQDFPAGGISAIEVFKTSTANIIEPGIAGLVNVRSRRPSDFQGAEIAGSVWGVYPEQSRDFEPNAQLLLSNRWDVGSGEFGALINFSYTRLHYRDSIRRHGFFIADLAGARSPDWPEIRYNEAERWRPSVNGALQWRPSPGLEFYVEGLWQGYRERATDRMWAQPLWGGASYEDIVLQGNQILSGTVNNATACCGGNQTWGFQGATKRDTNTYQFAAGGRYEAGPLKITADLARTDSTFDLRTESVDYEINTKAYSVDWFTGEVGGPGPTFAVRGLDFTNPGIYNYRGFFEDYLTAKGKDWQARLDLEYEPGLSFIPKIQAGLRFVDRKASADAGAFYWNLRDRGIPISAVPLDYQMTPVGFRGDDLKPTPMSWLAPTFDSVWDNLVPFRQFNIGLTGAGSVDGPPIDPARTYRIDEKSYAAYAQLNYAFDTGGVVIDGSLGMRVVKTKEDIRGTLFSPGAGPAPIDFQNEYTDWLPNANIRIEFTPEWQLRFAATQTRTRPTFEDLNPALRLDNVPGCTPGGPTDCVRTGSGGNPFLTPLESDNYDASLEYYFSRTGFASVGVFRRDMKGFITDRAFEFPDPDAESGLPLLITGPVNTRTARIQGLEAQVSTFFDFLPGALAGFGAQANVTYLDAKAEFLLFPETHPNHAVIRDRIPDVSKWTYNLVGMYERGGLTARLAYNRRSGFPEGDLAQRDDFFTLQGRGKPVSRLDWSSSYALTENFTVFFDWTNILGDPFRSDIVRINYPAGVGSAPEIFPMLVRNEESVLSGGVRFRF</sequence>
<dbReference type="InterPro" id="IPR036942">
    <property type="entry name" value="Beta-barrel_TonB_sf"/>
</dbReference>
<evidence type="ECO:0000256" key="6">
    <source>
        <dbReference type="SAM" id="SignalP"/>
    </source>
</evidence>
<feature type="domain" description="TonB-dependent receptor-like beta-barrel" evidence="7">
    <location>
        <begin position="417"/>
        <end position="886"/>
    </location>
</feature>
<dbReference type="NCBIfam" id="TIGR01782">
    <property type="entry name" value="TonB-Xanth-Caul"/>
    <property type="match status" value="1"/>
</dbReference>
<comment type="similarity">
    <text evidence="4">Belongs to the TonB-dependent receptor family.</text>
</comment>
<proteinExistence type="inferred from homology"/>
<dbReference type="Gene3D" id="2.170.130.10">
    <property type="entry name" value="TonB-dependent receptor, plug domain"/>
    <property type="match status" value="1"/>
</dbReference>
<keyword evidence="6" id="KW-0732">Signal</keyword>
<dbReference type="PANTHER" id="PTHR40980:SF3">
    <property type="entry name" value="TONB-DEPENDENT RECEPTOR-LIKE BETA-BARREL DOMAIN-CONTAINING PROTEIN"/>
    <property type="match status" value="1"/>
</dbReference>
<feature type="region of interest" description="Disordered" evidence="5">
    <location>
        <begin position="29"/>
        <end position="59"/>
    </location>
</feature>
<evidence type="ECO:0000313" key="9">
    <source>
        <dbReference type="EMBL" id="TFI59688.1"/>
    </source>
</evidence>
<accession>A0A4Y8ZUJ3</accession>
<evidence type="ECO:0000256" key="5">
    <source>
        <dbReference type="SAM" id="MobiDB-lite"/>
    </source>
</evidence>
<dbReference type="GO" id="GO:0009279">
    <property type="term" value="C:cell outer membrane"/>
    <property type="evidence" value="ECO:0007669"/>
    <property type="project" value="UniProtKB-SubCell"/>
</dbReference>
<dbReference type="PANTHER" id="PTHR40980">
    <property type="entry name" value="PLUG DOMAIN-CONTAINING PROTEIN"/>
    <property type="match status" value="1"/>
</dbReference>
<feature type="domain" description="TonB-dependent receptor plug" evidence="8">
    <location>
        <begin position="81"/>
        <end position="175"/>
    </location>
</feature>
<dbReference type="Pfam" id="PF00593">
    <property type="entry name" value="TonB_dep_Rec_b-barrel"/>
    <property type="match status" value="1"/>
</dbReference>
<dbReference type="InterPro" id="IPR000531">
    <property type="entry name" value="Beta-barrel_TonB"/>
</dbReference>
<comment type="caution">
    <text evidence="9">The sequence shown here is derived from an EMBL/GenBank/DDBJ whole genome shotgun (WGS) entry which is preliminary data.</text>
</comment>
<evidence type="ECO:0000256" key="4">
    <source>
        <dbReference type="RuleBase" id="RU003357"/>
    </source>
</evidence>
<dbReference type="Proteomes" id="UP000298213">
    <property type="component" value="Unassembled WGS sequence"/>
</dbReference>
<dbReference type="AlphaFoldDB" id="A0A4Y8ZUJ3"/>